<name>A0A7J7JV60_BUGNE</name>
<protein>
    <submittedName>
        <fullName evidence="1">Uncharacterized protein</fullName>
    </submittedName>
</protein>
<gene>
    <name evidence="1" type="ORF">EB796_012103</name>
</gene>
<proteinExistence type="predicted"/>
<evidence type="ECO:0000313" key="2">
    <source>
        <dbReference type="Proteomes" id="UP000593567"/>
    </source>
</evidence>
<dbReference type="InterPro" id="IPR039471">
    <property type="entry name" value="CXorf65-like"/>
</dbReference>
<accession>A0A7J7JV60</accession>
<organism evidence="1 2">
    <name type="scientific">Bugula neritina</name>
    <name type="common">Brown bryozoan</name>
    <name type="synonym">Sertularia neritina</name>
    <dbReference type="NCBI Taxonomy" id="10212"/>
    <lineage>
        <taxon>Eukaryota</taxon>
        <taxon>Metazoa</taxon>
        <taxon>Spiralia</taxon>
        <taxon>Lophotrochozoa</taxon>
        <taxon>Bryozoa</taxon>
        <taxon>Gymnolaemata</taxon>
        <taxon>Cheilostomatida</taxon>
        <taxon>Flustrina</taxon>
        <taxon>Buguloidea</taxon>
        <taxon>Bugulidae</taxon>
        <taxon>Bugula</taxon>
    </lineage>
</organism>
<sequence length="74" mass="8341">MIILIKYGGPWLLDLCDEHGNLKSLPDKSLIENLSSMFEHRGIYIPILVAKTTDGHYKNLIPLVEDVSAEMDSK</sequence>
<dbReference type="Pfam" id="PF15874">
    <property type="entry name" value="Il2rg"/>
    <property type="match status" value="1"/>
</dbReference>
<evidence type="ECO:0000313" key="1">
    <source>
        <dbReference type="EMBL" id="KAF6029591.1"/>
    </source>
</evidence>
<dbReference type="AlphaFoldDB" id="A0A7J7JV60"/>
<keyword evidence="2" id="KW-1185">Reference proteome</keyword>
<reference evidence="1" key="1">
    <citation type="submission" date="2020-06" db="EMBL/GenBank/DDBJ databases">
        <title>Draft genome of Bugula neritina, a colonial animal packing powerful symbionts and potential medicines.</title>
        <authorList>
            <person name="Rayko M."/>
        </authorList>
    </citation>
    <scope>NUCLEOTIDE SEQUENCE [LARGE SCALE GENOMIC DNA]</scope>
    <source>
        <strain evidence="1">Kwan_BN1</strain>
    </source>
</reference>
<comment type="caution">
    <text evidence="1">The sequence shown here is derived from an EMBL/GenBank/DDBJ whole genome shotgun (WGS) entry which is preliminary data.</text>
</comment>
<dbReference type="EMBL" id="VXIV02001808">
    <property type="protein sequence ID" value="KAF6029591.1"/>
    <property type="molecule type" value="Genomic_DNA"/>
</dbReference>
<dbReference type="Proteomes" id="UP000593567">
    <property type="component" value="Unassembled WGS sequence"/>
</dbReference>